<proteinExistence type="predicted"/>
<accession>A0A4Y2E5H3</accession>
<evidence type="ECO:0000313" key="2">
    <source>
        <dbReference type="Proteomes" id="UP000499080"/>
    </source>
</evidence>
<evidence type="ECO:0008006" key="3">
    <source>
        <dbReference type="Google" id="ProtNLM"/>
    </source>
</evidence>
<dbReference type="EMBL" id="BGPR01000492">
    <property type="protein sequence ID" value="GBM23124.1"/>
    <property type="molecule type" value="Genomic_DNA"/>
</dbReference>
<gene>
    <name evidence="1" type="primary">R1A1-elementORF2_158</name>
    <name evidence="1" type="ORF">AVEN_150538_1</name>
</gene>
<name>A0A4Y2E5H3_ARAVE</name>
<keyword evidence="2" id="KW-1185">Reference proteome</keyword>
<dbReference type="OrthoDB" id="6433533at2759"/>
<evidence type="ECO:0000313" key="1">
    <source>
        <dbReference type="EMBL" id="GBM23124.1"/>
    </source>
</evidence>
<organism evidence="1 2">
    <name type="scientific">Araneus ventricosus</name>
    <name type="common">Orbweaver spider</name>
    <name type="synonym">Epeira ventricosa</name>
    <dbReference type="NCBI Taxonomy" id="182803"/>
    <lineage>
        <taxon>Eukaryota</taxon>
        <taxon>Metazoa</taxon>
        <taxon>Ecdysozoa</taxon>
        <taxon>Arthropoda</taxon>
        <taxon>Chelicerata</taxon>
        <taxon>Arachnida</taxon>
        <taxon>Araneae</taxon>
        <taxon>Araneomorphae</taxon>
        <taxon>Entelegynae</taxon>
        <taxon>Araneoidea</taxon>
        <taxon>Araneidae</taxon>
        <taxon>Araneus</taxon>
    </lineage>
</organism>
<sequence>MRFSVQQSHYTADLQWNRVSNLKPSSSEAEILPLGHCGLGVEWRLCERLPAQMSPSSSDHGSKLRARIIFSFSENGTFRLPEANEILSKSWQPRAHLQAIADNFVFVISEPTGAKLKSTAHEALVVFKRWTDKHKLSVSTEKSCNILISKLVSGPSIKWAEKIIKSTTSFKYLGVTIDNKLNWAGHLCNLKTKITHLHQNIRKIAGANWGLNKAYRRRLYITVAERMVLHGAAVWAYPLSARQERQLNSLQRNFLLNISEAYSTTPKVALQVIEGLLPLHLKAEQEAVYVRVTRLGKARNLKDQNFDQDFED</sequence>
<protein>
    <recommendedName>
        <fullName evidence="3">Reverse transcriptase domain-containing protein</fullName>
    </recommendedName>
</protein>
<comment type="caution">
    <text evidence="1">The sequence shown here is derived from an EMBL/GenBank/DDBJ whole genome shotgun (WGS) entry which is preliminary data.</text>
</comment>
<dbReference type="Proteomes" id="UP000499080">
    <property type="component" value="Unassembled WGS sequence"/>
</dbReference>
<reference evidence="1 2" key="1">
    <citation type="journal article" date="2019" name="Sci. Rep.">
        <title>Orb-weaving spider Araneus ventricosus genome elucidates the spidroin gene catalogue.</title>
        <authorList>
            <person name="Kono N."/>
            <person name="Nakamura H."/>
            <person name="Ohtoshi R."/>
            <person name="Moran D.A.P."/>
            <person name="Shinohara A."/>
            <person name="Yoshida Y."/>
            <person name="Fujiwara M."/>
            <person name="Mori M."/>
            <person name="Tomita M."/>
            <person name="Arakawa K."/>
        </authorList>
    </citation>
    <scope>NUCLEOTIDE SEQUENCE [LARGE SCALE GENOMIC DNA]</scope>
</reference>
<dbReference type="AlphaFoldDB" id="A0A4Y2E5H3"/>